<feature type="transmembrane region" description="Helical" evidence="1">
    <location>
        <begin position="21"/>
        <end position="39"/>
    </location>
</feature>
<reference evidence="2 3" key="1">
    <citation type="submission" date="2006-06" db="EMBL/GenBank/DDBJ databases">
        <authorList>
            <person name="Moran M.A."/>
            <person name="Ferriera S."/>
            <person name="Johnson J."/>
            <person name="Kravitz S."/>
            <person name="Beeson K."/>
            <person name="Sutton G."/>
            <person name="Rogers Y.-H."/>
            <person name="Friedman R."/>
            <person name="Frazier M."/>
            <person name="Venter J.C."/>
        </authorList>
    </citation>
    <scope>NUCLEOTIDE SEQUENCE [LARGE SCALE GENOMIC DNA]</scope>
    <source>
        <strain evidence="2 3">E-37</strain>
    </source>
</reference>
<dbReference type="RefSeq" id="WP_005856554.1">
    <property type="nucleotide sequence ID" value="NZ_AAYA01000003.1"/>
</dbReference>
<dbReference type="EMBL" id="AAYA01000003">
    <property type="protein sequence ID" value="EBA09142.1"/>
    <property type="molecule type" value="Genomic_DNA"/>
</dbReference>
<evidence type="ECO:0000313" key="3">
    <source>
        <dbReference type="Proteomes" id="UP000005713"/>
    </source>
</evidence>
<keyword evidence="1" id="KW-1133">Transmembrane helix</keyword>
<proteinExistence type="predicted"/>
<dbReference type="Proteomes" id="UP000005713">
    <property type="component" value="Unassembled WGS sequence"/>
</dbReference>
<organism evidence="2 3">
    <name type="scientific">Sagittula stellata (strain ATCC 700073 / DSM 11524 / E-37)</name>
    <dbReference type="NCBI Taxonomy" id="388399"/>
    <lineage>
        <taxon>Bacteria</taxon>
        <taxon>Pseudomonadati</taxon>
        <taxon>Pseudomonadota</taxon>
        <taxon>Alphaproteobacteria</taxon>
        <taxon>Rhodobacterales</taxon>
        <taxon>Roseobacteraceae</taxon>
        <taxon>Sagittula</taxon>
    </lineage>
</organism>
<sequence>MFTKIFTTFLTDETGAVTIDWIVLTAAMVGLCLLATTIMDSTTMELSEGIGQFMQDTAPEGK</sequence>
<keyword evidence="1" id="KW-0472">Membrane</keyword>
<protein>
    <recommendedName>
        <fullName evidence="4">Flp pilus assembly protein, pilin Flp</fullName>
    </recommendedName>
</protein>
<gene>
    <name evidence="2" type="ORF">SSE37_22909</name>
</gene>
<name>A3K027_SAGS3</name>
<dbReference type="OrthoDB" id="5525128at2"/>
<evidence type="ECO:0008006" key="4">
    <source>
        <dbReference type="Google" id="ProtNLM"/>
    </source>
</evidence>
<comment type="caution">
    <text evidence="2">The sequence shown here is derived from an EMBL/GenBank/DDBJ whole genome shotgun (WGS) entry which is preliminary data.</text>
</comment>
<dbReference type="AlphaFoldDB" id="A3K027"/>
<evidence type="ECO:0000256" key="1">
    <source>
        <dbReference type="SAM" id="Phobius"/>
    </source>
</evidence>
<keyword evidence="3" id="KW-1185">Reference proteome</keyword>
<evidence type="ECO:0000313" key="2">
    <source>
        <dbReference type="EMBL" id="EBA09142.1"/>
    </source>
</evidence>
<accession>A3K027</accession>
<keyword evidence="1" id="KW-0812">Transmembrane</keyword>